<dbReference type="KEGG" id="xyk:GT347_00150"/>
<dbReference type="PANTHER" id="PTHR37841">
    <property type="entry name" value="GLR2918 PROTEIN"/>
    <property type="match status" value="1"/>
</dbReference>
<evidence type="ECO:0000256" key="1">
    <source>
        <dbReference type="SAM" id="Phobius"/>
    </source>
</evidence>
<dbReference type="Proteomes" id="UP000464787">
    <property type="component" value="Chromosome"/>
</dbReference>
<keyword evidence="1" id="KW-1133">Transmembrane helix</keyword>
<organism evidence="3 4">
    <name type="scientific">Xylophilus rhododendri</name>
    <dbReference type="NCBI Taxonomy" id="2697032"/>
    <lineage>
        <taxon>Bacteria</taxon>
        <taxon>Pseudomonadati</taxon>
        <taxon>Pseudomonadota</taxon>
        <taxon>Betaproteobacteria</taxon>
        <taxon>Burkholderiales</taxon>
        <taxon>Xylophilus</taxon>
    </lineage>
</organism>
<evidence type="ECO:0000313" key="3">
    <source>
        <dbReference type="EMBL" id="QHI96545.1"/>
    </source>
</evidence>
<name>A0A857J0Z4_9BURK</name>
<keyword evidence="2" id="KW-0732">Signal</keyword>
<dbReference type="AlphaFoldDB" id="A0A857J0Z4"/>
<keyword evidence="1" id="KW-0812">Transmembrane</keyword>
<proteinExistence type="predicted"/>
<protein>
    <recommendedName>
        <fullName evidence="5">WG repeat-containing protein</fullName>
    </recommendedName>
</protein>
<dbReference type="InterPro" id="IPR032774">
    <property type="entry name" value="WG_beta_rep"/>
</dbReference>
<keyword evidence="1" id="KW-0472">Membrane</keyword>
<dbReference type="EMBL" id="CP047650">
    <property type="protein sequence ID" value="QHI96545.1"/>
    <property type="molecule type" value="Genomic_DNA"/>
</dbReference>
<feature type="signal peptide" evidence="2">
    <location>
        <begin position="1"/>
        <end position="27"/>
    </location>
</feature>
<dbReference type="RefSeq" id="WP_160550063.1">
    <property type="nucleotide sequence ID" value="NZ_CP047650.1"/>
</dbReference>
<dbReference type="PANTHER" id="PTHR37841:SF1">
    <property type="entry name" value="DUF3298 DOMAIN-CONTAINING PROTEIN"/>
    <property type="match status" value="1"/>
</dbReference>
<accession>A0A857J0Z4</accession>
<feature type="transmembrane region" description="Helical" evidence="1">
    <location>
        <begin position="331"/>
        <end position="349"/>
    </location>
</feature>
<reference evidence="3 4" key="1">
    <citation type="submission" date="2020-01" db="EMBL/GenBank/DDBJ databases">
        <title>Genome sequencing of strain KACC 21265.</title>
        <authorList>
            <person name="Heo J."/>
            <person name="Kim S.-J."/>
            <person name="Kim J.-S."/>
            <person name="Hong S.-B."/>
            <person name="Kwon S.-W."/>
        </authorList>
    </citation>
    <scope>NUCLEOTIDE SEQUENCE [LARGE SCALE GENOMIC DNA]</scope>
    <source>
        <strain evidence="3 4">KACC 21265</strain>
    </source>
</reference>
<gene>
    <name evidence="3" type="ORF">GT347_00150</name>
</gene>
<keyword evidence="4" id="KW-1185">Reference proteome</keyword>
<evidence type="ECO:0000313" key="4">
    <source>
        <dbReference type="Proteomes" id="UP000464787"/>
    </source>
</evidence>
<feature type="chain" id="PRO_5032336069" description="WG repeat-containing protein" evidence="2">
    <location>
        <begin position="28"/>
        <end position="419"/>
    </location>
</feature>
<dbReference type="Pfam" id="PF14903">
    <property type="entry name" value="WG_beta_rep"/>
    <property type="match status" value="2"/>
</dbReference>
<evidence type="ECO:0008006" key="5">
    <source>
        <dbReference type="Google" id="ProtNLM"/>
    </source>
</evidence>
<sequence>MKPFSTARAAGLPAALACALLCPTAHAQEGELGKTAVEPCRSQQTLLWGLCRADGSNAPPVVAQNFEYIGPGTVLFPARQRPGEALGYIDSRGQWRVAPKFSIARPFNEGLAVVSDGHRSAAIDEQGQAVVPWFDGLLYSFSQGLACFVPEGRIELGLLGRWRQALAGGPADTPYAAPWWHIEGKAGFLDARGQVVIAPQYEPKLNFLTAGCGFGSAGYAAMRQDGHEGLIDRSGRWIVQPEYDYLGMVFSGNRKVLAMIADRRLQAGVLLDTVERLDGFMGPDGAVRWRDTGPPREQPVQGGLGRALLNQMLFPRWQQDLTNENVSTRMLQAWLGSLALAACAILWMVKNPPGKRRSHAVRAARAVIAAAIVLPLAFLAGLLSSAFLAVMLLAAAGGFWLRWRRRGSPATSAVKPEPL</sequence>
<evidence type="ECO:0000256" key="2">
    <source>
        <dbReference type="SAM" id="SignalP"/>
    </source>
</evidence>